<dbReference type="RefSeq" id="WP_007505586.1">
    <property type="nucleotide sequence ID" value="NZ_AFCE01000153.1"/>
</dbReference>
<keyword evidence="6" id="KW-1185">Reference proteome</keyword>
<dbReference type="PANTHER" id="PTHR44943:SF8">
    <property type="entry name" value="TPR REPEAT-CONTAINING PROTEIN MJ0263"/>
    <property type="match status" value="1"/>
</dbReference>
<dbReference type="InterPro" id="IPR019734">
    <property type="entry name" value="TPR_rpt"/>
</dbReference>
<proteinExistence type="predicted"/>
<keyword evidence="2" id="KW-0802">TPR repeat</keyword>
<gene>
    <name evidence="3" type="ORF">CathTA2_2265</name>
    <name evidence="4" type="ORF">HUR95_10140</name>
</gene>
<evidence type="ECO:0000313" key="4">
    <source>
        <dbReference type="EMBL" id="QZT32743.1"/>
    </source>
</evidence>
<evidence type="ECO:0000256" key="1">
    <source>
        <dbReference type="ARBA" id="ARBA00022737"/>
    </source>
</evidence>
<reference evidence="4" key="3">
    <citation type="submission" date="2021-08" db="EMBL/GenBank/DDBJ databases">
        <authorList>
            <person name="de Jong S."/>
            <person name="van den Broek M."/>
            <person name="Merkel A."/>
            <person name="de la Torre Cortes P."/>
            <person name="Kalamorz F."/>
            <person name="Cook G."/>
            <person name="van Loosdrecht M."/>
            <person name="McMillan D."/>
        </authorList>
    </citation>
    <scope>NUCLEOTIDE SEQUENCE</scope>
    <source>
        <strain evidence="4">TA2.A1</strain>
    </source>
</reference>
<dbReference type="InterPro" id="IPR011990">
    <property type="entry name" value="TPR-like_helical_dom_sf"/>
</dbReference>
<dbReference type="OrthoDB" id="2937463at2"/>
<accession>F5L8W0</accession>
<evidence type="ECO:0000256" key="2">
    <source>
        <dbReference type="ARBA" id="ARBA00022803"/>
    </source>
</evidence>
<evidence type="ECO:0000313" key="6">
    <source>
        <dbReference type="Proteomes" id="UP000825179"/>
    </source>
</evidence>
<dbReference type="PANTHER" id="PTHR44943">
    <property type="entry name" value="CELLULOSE SYNTHASE OPERON PROTEIN C"/>
    <property type="match status" value="1"/>
</dbReference>
<dbReference type="InterPro" id="IPR051685">
    <property type="entry name" value="Ycf3/AcsC/BcsC/TPR_MFPF"/>
</dbReference>
<dbReference type="Proteomes" id="UP000825179">
    <property type="component" value="Chromosome"/>
</dbReference>
<dbReference type="SUPFAM" id="SSF48452">
    <property type="entry name" value="TPR-like"/>
    <property type="match status" value="2"/>
</dbReference>
<protein>
    <submittedName>
        <fullName evidence="3">Tetratricopeptide TPR_1 repeat-containing protein</fullName>
    </submittedName>
    <submittedName>
        <fullName evidence="4">Tetratricopeptide repeat protein</fullName>
    </submittedName>
</protein>
<dbReference type="EMBL" id="CP082237">
    <property type="protein sequence ID" value="QZT32743.1"/>
    <property type="molecule type" value="Genomic_DNA"/>
</dbReference>
<reference evidence="4 6" key="2">
    <citation type="journal article" date="2020" name="Extremophiles">
        <title>Genomic analysis of Caldalkalibacillus thermarum TA2.A1 reveals aerobic alkaliphilic metabolism and evolutionary hallmarks linking alkaliphilic bacteria and plant life.</title>
        <authorList>
            <person name="de Jong S.I."/>
            <person name="van den Broek M.A."/>
            <person name="Merkel A.Y."/>
            <person name="de la Torre Cortes P."/>
            <person name="Kalamorz F."/>
            <person name="Cook G.M."/>
            <person name="van Loosdrecht M.C.M."/>
            <person name="McMillan D.G.G."/>
        </authorList>
    </citation>
    <scope>NUCLEOTIDE SEQUENCE [LARGE SCALE GENOMIC DNA]</scope>
    <source>
        <strain evidence="4 6">TA2.A1</strain>
    </source>
</reference>
<dbReference type="AlphaFoldDB" id="F5L8W0"/>
<sequence>MQIKLYFEQLHKKLTDLHQQYNKGLLPQTEYQDELALLQKESELILEEWIKFEDALSKLSYSGPDGTVCEQIPVSPLCIDVTDWPEWKQGKAFYDLMMFEQAIPYFRRVLEQYPDFEVARLFLAHAYLATNQLEQAKYHMQFLLDTTKEEDIYHLAAHGLACLQGTLKAYEQAHYYFEKIDLEQVRDEWKGIILFNQAQTLYQLQRYKQSLEKFKLYLDLSPGDWRGPYMVGNVYLQLGDEDTAFAYWFEALQVEENPELLKQMAKHFEQKSLYQMAIQCYQRIFKRDERCLDAEVWAGLAWNYGLTKDIERSQPLFIKALSLFPEEVDLQLSYTWMLLFWNHKHKARKAIARLERQAPAHPLVRGLRGLYEGQFPHVEASVSQQVIKKEEHSGGR</sequence>
<keyword evidence="1" id="KW-0677">Repeat</keyword>
<dbReference type="eggNOG" id="COG0457">
    <property type="taxonomic scope" value="Bacteria"/>
</dbReference>
<evidence type="ECO:0000313" key="3">
    <source>
        <dbReference type="EMBL" id="EGL82242.1"/>
    </source>
</evidence>
<dbReference type="SMART" id="SM00028">
    <property type="entry name" value="TPR"/>
    <property type="match status" value="5"/>
</dbReference>
<dbReference type="Pfam" id="PF13432">
    <property type="entry name" value="TPR_16"/>
    <property type="match status" value="1"/>
</dbReference>
<name>F5L8W0_CALTT</name>
<reference evidence="3 5" key="1">
    <citation type="journal article" date="2011" name="J. Bacteriol.">
        <title>Draft genome sequence of the thermoalkaliphilic Caldalkalibacillus thermarum strain TA2.A1.</title>
        <authorList>
            <person name="Kalamorz F."/>
            <person name="Keis S."/>
            <person name="McMillan D.G."/>
            <person name="Olsson K."/>
            <person name="Stanton J.A."/>
            <person name="Stockwell P."/>
            <person name="Black M.A."/>
            <person name="Klingeman D.M."/>
            <person name="Land M.L."/>
            <person name="Han C.S."/>
            <person name="Martin S.L."/>
            <person name="Becher S.A."/>
            <person name="Peddie C.J."/>
            <person name="Morgan H.W."/>
            <person name="Matthies D."/>
            <person name="Preiss L."/>
            <person name="Meier T."/>
            <person name="Brown S.D."/>
            <person name="Cook G.M."/>
        </authorList>
    </citation>
    <scope>NUCLEOTIDE SEQUENCE [LARGE SCALE GENOMIC DNA]</scope>
    <source>
        <strain evidence="3 5">TA2.A1</strain>
    </source>
</reference>
<dbReference type="EMBL" id="AFCE01000153">
    <property type="protein sequence ID" value="EGL82242.1"/>
    <property type="molecule type" value="Genomic_DNA"/>
</dbReference>
<dbReference type="Proteomes" id="UP000010716">
    <property type="component" value="Unassembled WGS sequence"/>
</dbReference>
<dbReference type="KEGG" id="cthu:HUR95_10140"/>
<evidence type="ECO:0000313" key="5">
    <source>
        <dbReference type="Proteomes" id="UP000010716"/>
    </source>
</evidence>
<dbReference type="Gene3D" id="1.25.40.10">
    <property type="entry name" value="Tetratricopeptide repeat domain"/>
    <property type="match status" value="3"/>
</dbReference>
<dbReference type="Pfam" id="PF14559">
    <property type="entry name" value="TPR_19"/>
    <property type="match status" value="1"/>
</dbReference>
<organism evidence="3 5">
    <name type="scientific">Caldalkalibacillus thermarum (strain TA2.A1)</name>
    <dbReference type="NCBI Taxonomy" id="986075"/>
    <lineage>
        <taxon>Bacteria</taxon>
        <taxon>Bacillati</taxon>
        <taxon>Bacillota</taxon>
        <taxon>Bacilli</taxon>
        <taxon>Bacillales</taxon>
        <taxon>Bacillaceae</taxon>
        <taxon>Caldalkalibacillus</taxon>
    </lineage>
</organism>